<keyword evidence="3" id="KW-1185">Reference proteome</keyword>
<dbReference type="InterPro" id="IPR003961">
    <property type="entry name" value="FN3_dom"/>
</dbReference>
<dbReference type="EMBL" id="CP015401">
    <property type="protein sequence ID" value="ANU59117.1"/>
    <property type="molecule type" value="Genomic_DNA"/>
</dbReference>
<dbReference type="SUPFAM" id="SSF48208">
    <property type="entry name" value="Six-hairpin glycosidases"/>
    <property type="match status" value="1"/>
</dbReference>
<evidence type="ECO:0008006" key="4">
    <source>
        <dbReference type="Google" id="ProtNLM"/>
    </source>
</evidence>
<dbReference type="GeneID" id="82188924"/>
<dbReference type="InterPro" id="IPR008928">
    <property type="entry name" value="6-hairpin_glycosidase_sf"/>
</dbReference>
<accession>A0A1C7H6D1</accession>
<dbReference type="InterPro" id="IPR053169">
    <property type="entry name" value="MUG_Protein"/>
</dbReference>
<dbReference type="CDD" id="cd00063">
    <property type="entry name" value="FN3"/>
    <property type="match status" value="1"/>
</dbReference>
<dbReference type="KEGG" id="bcae:A4V03_17435"/>
<evidence type="ECO:0000256" key="1">
    <source>
        <dbReference type="SAM" id="SignalP"/>
    </source>
</evidence>
<dbReference type="PANTHER" id="PTHR47791">
    <property type="entry name" value="MEIOTICALLY UP-REGULATED GENE 191 PROTEIN"/>
    <property type="match status" value="1"/>
</dbReference>
<feature type="signal peptide" evidence="1">
    <location>
        <begin position="1"/>
        <end position="23"/>
    </location>
</feature>
<name>A0A1C7H6D1_9BACE</name>
<feature type="chain" id="PRO_5008887062" description="Alpha-1,6-mannanase" evidence="1">
    <location>
        <begin position="24"/>
        <end position="515"/>
    </location>
</feature>
<dbReference type="InterPro" id="IPR005198">
    <property type="entry name" value="Glyco_hydro_76"/>
</dbReference>
<evidence type="ECO:0000313" key="3">
    <source>
        <dbReference type="Proteomes" id="UP000092631"/>
    </source>
</evidence>
<dbReference type="GO" id="GO:0005975">
    <property type="term" value="P:carbohydrate metabolic process"/>
    <property type="evidence" value="ECO:0007669"/>
    <property type="project" value="InterPro"/>
</dbReference>
<dbReference type="PROSITE" id="PS51257">
    <property type="entry name" value="PROKAR_LIPOPROTEIN"/>
    <property type="match status" value="1"/>
</dbReference>
<evidence type="ECO:0000313" key="2">
    <source>
        <dbReference type="EMBL" id="ANU59117.1"/>
    </source>
</evidence>
<keyword evidence="1" id="KW-0732">Signal</keyword>
<gene>
    <name evidence="2" type="ORF">A4V03_17435</name>
</gene>
<protein>
    <recommendedName>
        <fullName evidence="4">Alpha-1,6-mannanase</fullName>
    </recommendedName>
</protein>
<dbReference type="PANTHER" id="PTHR47791:SF4">
    <property type="entry name" value="(PUTATIVE SECRETED PROTEIN)-RELATED"/>
    <property type="match status" value="1"/>
</dbReference>
<dbReference type="AlphaFoldDB" id="A0A1C7H6D1"/>
<proteinExistence type="predicted"/>
<sequence>MKNIRFNILLGICFFLLSALLGACGGGDSPITDEIDDGKQDGQGQKTVPPVTNLVAEKTERANELKVSWTNPVGAISVEISYLLEGDKPENTVKKNIRITTERVGSLLIVVSEPGTYIVTAVAVDNYGRRSEKSAVTATPLREEEVVRTRFLERADILMTSLMNLCFGKSARDCWNTKYPLATGPYWDGDAVVWDQGAGFSGYVALRGASVGVSAYEKKYADLTDRMFNSINRFITTDNKRSAYAVYPQNGNERYYDDNVWIGLDMAELYEQTKENRFLEKAKMVWDYLMVGNTSSCGGGILWREIPAYSNKHTCSTAPAAVLGCKLYQITKEQKYLDKAKEFYAWLIQYMQDPSDHLFYDNITPSMTIGKSKYSYNSGQPMQAACLLYKITGEQQYLNEAQRIARSAHSKWFTLYDSKELGERFYRINGDHVWFYSILFRGFLELYKIDGRRDYVTAFEKSMLQAWMSECRNQTTNLLSNNYFIGKTNSSWQVLHEGAFVEMLARLAVLELEGK</sequence>
<dbReference type="OrthoDB" id="2479977at2"/>
<dbReference type="RefSeq" id="WP_065539783.1">
    <property type="nucleotide sequence ID" value="NZ_CARILY010000002.1"/>
</dbReference>
<reference evidence="3" key="1">
    <citation type="submission" date="2016-04" db="EMBL/GenBank/DDBJ databases">
        <title>Complete Genome Sequences of Twelve Strains of a Stable Defined Moderately Diverse Mouse Microbiota 2 (sDMDMm2).</title>
        <authorList>
            <person name="Uchimura Y."/>
            <person name="Wyss M."/>
            <person name="Brugiroux S."/>
            <person name="Limenitakis J.P."/>
            <person name="Stecher B."/>
            <person name="McCoy K.D."/>
            <person name="Macpherson A.J."/>
        </authorList>
    </citation>
    <scope>NUCLEOTIDE SEQUENCE [LARGE SCALE GENOMIC DNA]</scope>
    <source>
        <strain evidence="3">I48</strain>
    </source>
</reference>
<organism evidence="2 3">
    <name type="scientific">Bacteroides caecimuris</name>
    <dbReference type="NCBI Taxonomy" id="1796613"/>
    <lineage>
        <taxon>Bacteria</taxon>
        <taxon>Pseudomonadati</taxon>
        <taxon>Bacteroidota</taxon>
        <taxon>Bacteroidia</taxon>
        <taxon>Bacteroidales</taxon>
        <taxon>Bacteroidaceae</taxon>
        <taxon>Bacteroides</taxon>
    </lineage>
</organism>
<dbReference type="Pfam" id="PF03663">
    <property type="entry name" value="Glyco_hydro_76"/>
    <property type="match status" value="1"/>
</dbReference>
<dbReference type="Proteomes" id="UP000092631">
    <property type="component" value="Chromosome"/>
</dbReference>
<dbReference type="Gene3D" id="1.50.10.20">
    <property type="match status" value="1"/>
</dbReference>